<evidence type="ECO:0000259" key="4">
    <source>
        <dbReference type="PROSITE" id="PS50405"/>
    </source>
</evidence>
<dbReference type="EMBL" id="JAKJXP020000066">
    <property type="protein sequence ID" value="KAK7750333.1"/>
    <property type="molecule type" value="Genomic_DNA"/>
</dbReference>
<evidence type="ECO:0000313" key="5">
    <source>
        <dbReference type="EMBL" id="KAK7750333.1"/>
    </source>
</evidence>
<keyword evidence="6" id="KW-1185">Reference proteome</keyword>
<dbReference type="PANTHER" id="PTHR44051">
    <property type="entry name" value="GLUTATHIONE S-TRANSFERASE-RELATED"/>
    <property type="match status" value="1"/>
</dbReference>
<feature type="compositionally biased region" description="Low complexity" evidence="2">
    <location>
        <begin position="90"/>
        <end position="101"/>
    </location>
</feature>
<evidence type="ECO:0000259" key="3">
    <source>
        <dbReference type="PROSITE" id="PS50404"/>
    </source>
</evidence>
<dbReference type="PROSITE" id="PS50404">
    <property type="entry name" value="GST_NTER"/>
    <property type="match status" value="1"/>
</dbReference>
<organism evidence="5 6">
    <name type="scientific">Diatrype stigma</name>
    <dbReference type="NCBI Taxonomy" id="117547"/>
    <lineage>
        <taxon>Eukaryota</taxon>
        <taxon>Fungi</taxon>
        <taxon>Dikarya</taxon>
        <taxon>Ascomycota</taxon>
        <taxon>Pezizomycotina</taxon>
        <taxon>Sordariomycetes</taxon>
        <taxon>Xylariomycetidae</taxon>
        <taxon>Xylariales</taxon>
        <taxon>Diatrypaceae</taxon>
        <taxon>Diatrype</taxon>
    </lineage>
</organism>
<dbReference type="SUPFAM" id="SSF52833">
    <property type="entry name" value="Thioredoxin-like"/>
    <property type="match status" value="1"/>
</dbReference>
<dbReference type="Pfam" id="PF00043">
    <property type="entry name" value="GST_C"/>
    <property type="match status" value="1"/>
</dbReference>
<dbReference type="CDD" id="cd03046">
    <property type="entry name" value="GST_N_GTT1_like"/>
    <property type="match status" value="1"/>
</dbReference>
<dbReference type="InterPro" id="IPR036282">
    <property type="entry name" value="Glutathione-S-Trfase_C_sf"/>
</dbReference>
<dbReference type="SFLD" id="SFLDG00358">
    <property type="entry name" value="Main_(cytGST)"/>
    <property type="match status" value="1"/>
</dbReference>
<gene>
    <name evidence="5" type="ORF">SLS62_007741</name>
</gene>
<dbReference type="SFLD" id="SFLDS00019">
    <property type="entry name" value="Glutathione_Transferase_(cytos"/>
    <property type="match status" value="1"/>
</dbReference>
<dbReference type="InterPro" id="IPR010987">
    <property type="entry name" value="Glutathione-S-Trfase_C-like"/>
</dbReference>
<sequence length="267" mass="28865">MPLELYHLHLSQSERIVWLLEEMQVPYELKVFYRDPVTALGPPELKAISPAGTAPCLHDTNVSPPVILSESTAIAAYLLAVYGGDSSSRSPTSAEAVSSTPSAPPPPPRMNRAPGDADYAAYLEWFHFANGTLQASMFRQMSVALTVLSTAGAEANSNAAVQRGHARLERELRLVDAQLGRTGAWLAGPDLSAADCMAVFSLTTMRGFLPVDLAPYPHVLGYLGRVAARPAYRRALDRGDGAMEPMVGEVVRRFTEFEGLRGALEKL</sequence>
<reference evidence="5 6" key="1">
    <citation type="submission" date="2024-02" db="EMBL/GenBank/DDBJ databases">
        <title>De novo assembly and annotation of 12 fungi associated with fruit tree decline syndrome in Ontario, Canada.</title>
        <authorList>
            <person name="Sulman M."/>
            <person name="Ellouze W."/>
            <person name="Ilyukhin E."/>
        </authorList>
    </citation>
    <scope>NUCLEOTIDE SEQUENCE [LARGE SCALE GENOMIC DNA]</scope>
    <source>
        <strain evidence="5 6">M11/M66-122</strain>
    </source>
</reference>
<feature type="domain" description="GST N-terminal" evidence="3">
    <location>
        <begin position="1"/>
        <end position="86"/>
    </location>
</feature>
<accession>A0AAN9YM24</accession>
<dbReference type="InterPro" id="IPR040079">
    <property type="entry name" value="Glutathione_S-Trfase"/>
</dbReference>
<dbReference type="InterPro" id="IPR004045">
    <property type="entry name" value="Glutathione_S-Trfase_N"/>
</dbReference>
<evidence type="ECO:0000256" key="1">
    <source>
        <dbReference type="ARBA" id="ARBA00007409"/>
    </source>
</evidence>
<evidence type="ECO:0008006" key="7">
    <source>
        <dbReference type="Google" id="ProtNLM"/>
    </source>
</evidence>
<comment type="similarity">
    <text evidence="1">Belongs to the GST superfamily.</text>
</comment>
<evidence type="ECO:0000256" key="2">
    <source>
        <dbReference type="SAM" id="MobiDB-lite"/>
    </source>
</evidence>
<proteinExistence type="inferred from homology"/>
<dbReference type="SUPFAM" id="SSF47616">
    <property type="entry name" value="GST C-terminal domain-like"/>
    <property type="match status" value="1"/>
</dbReference>
<dbReference type="InterPro" id="IPR036249">
    <property type="entry name" value="Thioredoxin-like_sf"/>
</dbReference>
<dbReference type="AlphaFoldDB" id="A0AAN9YM24"/>
<dbReference type="Proteomes" id="UP001320420">
    <property type="component" value="Unassembled WGS sequence"/>
</dbReference>
<feature type="domain" description="GST C-terminal" evidence="4">
    <location>
        <begin position="115"/>
        <end position="257"/>
    </location>
</feature>
<comment type="caution">
    <text evidence="5">The sequence shown here is derived from an EMBL/GenBank/DDBJ whole genome shotgun (WGS) entry which is preliminary data.</text>
</comment>
<evidence type="ECO:0000313" key="6">
    <source>
        <dbReference type="Proteomes" id="UP001320420"/>
    </source>
</evidence>
<name>A0AAN9YM24_9PEZI</name>
<dbReference type="Pfam" id="PF13409">
    <property type="entry name" value="GST_N_2"/>
    <property type="match status" value="1"/>
</dbReference>
<feature type="region of interest" description="Disordered" evidence="2">
    <location>
        <begin position="88"/>
        <end position="114"/>
    </location>
</feature>
<protein>
    <recommendedName>
        <fullName evidence="7">Glutathione S-transferase</fullName>
    </recommendedName>
</protein>
<dbReference type="InterPro" id="IPR004046">
    <property type="entry name" value="GST_C"/>
</dbReference>
<dbReference type="PANTHER" id="PTHR44051:SF9">
    <property type="entry name" value="GLUTATHIONE S-TRANSFERASE 1"/>
    <property type="match status" value="1"/>
</dbReference>
<dbReference type="Gene3D" id="1.20.1050.10">
    <property type="match status" value="1"/>
</dbReference>
<dbReference type="Gene3D" id="3.40.30.10">
    <property type="entry name" value="Glutaredoxin"/>
    <property type="match status" value="1"/>
</dbReference>
<dbReference type="PROSITE" id="PS50405">
    <property type="entry name" value="GST_CTER"/>
    <property type="match status" value="1"/>
</dbReference>